<dbReference type="Proteomes" id="UP001054945">
    <property type="component" value="Unassembled WGS sequence"/>
</dbReference>
<evidence type="ECO:0000313" key="1">
    <source>
        <dbReference type="EMBL" id="GIX67897.1"/>
    </source>
</evidence>
<dbReference type="EMBL" id="BPLR01001911">
    <property type="protein sequence ID" value="GIX67897.1"/>
    <property type="molecule type" value="Genomic_DNA"/>
</dbReference>
<dbReference type="AlphaFoldDB" id="A0AAV4M604"/>
<keyword evidence="2" id="KW-1185">Reference proteome</keyword>
<reference evidence="1 2" key="1">
    <citation type="submission" date="2021-06" db="EMBL/GenBank/DDBJ databases">
        <title>Caerostris extrusa draft genome.</title>
        <authorList>
            <person name="Kono N."/>
            <person name="Arakawa K."/>
        </authorList>
    </citation>
    <scope>NUCLEOTIDE SEQUENCE [LARGE SCALE GENOMIC DNA]</scope>
</reference>
<proteinExistence type="predicted"/>
<evidence type="ECO:0000313" key="2">
    <source>
        <dbReference type="Proteomes" id="UP001054945"/>
    </source>
</evidence>
<organism evidence="1 2">
    <name type="scientific">Caerostris extrusa</name>
    <name type="common">Bark spider</name>
    <name type="synonym">Caerostris bankana</name>
    <dbReference type="NCBI Taxonomy" id="172846"/>
    <lineage>
        <taxon>Eukaryota</taxon>
        <taxon>Metazoa</taxon>
        <taxon>Ecdysozoa</taxon>
        <taxon>Arthropoda</taxon>
        <taxon>Chelicerata</taxon>
        <taxon>Arachnida</taxon>
        <taxon>Araneae</taxon>
        <taxon>Araneomorphae</taxon>
        <taxon>Entelegynae</taxon>
        <taxon>Araneoidea</taxon>
        <taxon>Araneidae</taxon>
        <taxon>Caerostris</taxon>
    </lineage>
</organism>
<comment type="caution">
    <text evidence="1">The sequence shown here is derived from an EMBL/GenBank/DDBJ whole genome shotgun (WGS) entry which is preliminary data.</text>
</comment>
<name>A0AAV4M604_CAEEX</name>
<accession>A0AAV4M604</accession>
<gene>
    <name evidence="1" type="ORF">CEXT_436481</name>
</gene>
<sequence>MGDLSPSNPNVIAPTPLLQEGHALLRLHRFCGLFLNPIQIDVDISREQNSEMDLHQLEWNWTSFYSYVNVFVSHLLINDRLLLMKDGSKLKSIINHVPCHPADALQEGQHEHLHKRGHMFFPRSDFTVHLLVDFPITVISRCVFFMCE</sequence>
<protein>
    <submittedName>
        <fullName evidence="1">Uncharacterized protein</fullName>
    </submittedName>
</protein>